<dbReference type="Proteomes" id="UP001159363">
    <property type="component" value="Chromosome 9"/>
</dbReference>
<organism evidence="1 2">
    <name type="scientific">Dryococelus australis</name>
    <dbReference type="NCBI Taxonomy" id="614101"/>
    <lineage>
        <taxon>Eukaryota</taxon>
        <taxon>Metazoa</taxon>
        <taxon>Ecdysozoa</taxon>
        <taxon>Arthropoda</taxon>
        <taxon>Hexapoda</taxon>
        <taxon>Insecta</taxon>
        <taxon>Pterygota</taxon>
        <taxon>Neoptera</taxon>
        <taxon>Polyneoptera</taxon>
        <taxon>Phasmatodea</taxon>
        <taxon>Verophasmatodea</taxon>
        <taxon>Anareolatae</taxon>
        <taxon>Phasmatidae</taxon>
        <taxon>Eurycanthinae</taxon>
        <taxon>Dryococelus</taxon>
    </lineage>
</organism>
<reference evidence="1 2" key="1">
    <citation type="submission" date="2023-02" db="EMBL/GenBank/DDBJ databases">
        <title>LHISI_Scaffold_Assembly.</title>
        <authorList>
            <person name="Stuart O.P."/>
            <person name="Cleave R."/>
            <person name="Magrath M.J.L."/>
            <person name="Mikheyev A.S."/>
        </authorList>
    </citation>
    <scope>NUCLEOTIDE SEQUENCE [LARGE SCALE GENOMIC DNA]</scope>
    <source>
        <strain evidence="1">Daus_M_001</strain>
        <tissue evidence="1">Leg muscle</tissue>
    </source>
</reference>
<sequence>MSLLRSHHSLGVPTSRQQHAPLISRWRCPTACRNPRAVTDPIRYAGSVLRPQTARFPFKTCPATGTWRRFQTRRRAPSGGSEVCFDPLTSHKGEPGSIPGGGFLHVGVVPDDAPGWRVSSGISRFPRPFIPALHPYSPRFTILGSQYLACTPVQCLALNGDGALGERGSVVLIAPVLLGGKKFQAGGDLKLALGWTRLEHVRDGDGRVAVGEVRVVPTPADRNAEAIAGDAGQGHVVVLPHHPFPALQHNTSKHTRHSSAYWSLICVFIGCCPAPGSYGIREVFPCKSAIGSESSRAGLIKCVPIAKPRRVQHRSNISFLWNMLTIVYNGHESANEFCHLYSRVQHPTENETIANGPHESPNLRTTLADITCYQPQFGVRRAPSRRLGQGIMVLLFQNCTKLHGSKSPGSPLTMQHALSATERTVFVELINAICFPKMSREDPVTDAIHQLRHENVQTRARREGAYFSHLGLRFKFLSSKLASENRFSFSTFETDKGASDKDDTAKRIKCDIAAKRKILSVRCSSRTVCTYGTFSGDPRIDIAFCFRQNDECGELPLLCLELGCRMRWEGETQGKN</sequence>
<gene>
    <name evidence="1" type="ORF">PR048_024480</name>
</gene>
<evidence type="ECO:0000313" key="1">
    <source>
        <dbReference type="EMBL" id="KAJ8873655.1"/>
    </source>
</evidence>
<comment type="caution">
    <text evidence="1">The sequence shown here is derived from an EMBL/GenBank/DDBJ whole genome shotgun (WGS) entry which is preliminary data.</text>
</comment>
<keyword evidence="2" id="KW-1185">Reference proteome</keyword>
<accession>A0ABQ9GNR9</accession>
<dbReference type="EMBL" id="JARBHB010000010">
    <property type="protein sequence ID" value="KAJ8873655.1"/>
    <property type="molecule type" value="Genomic_DNA"/>
</dbReference>
<protein>
    <submittedName>
        <fullName evidence="1">Uncharacterized protein</fullName>
    </submittedName>
</protein>
<proteinExistence type="predicted"/>
<evidence type="ECO:0000313" key="2">
    <source>
        <dbReference type="Proteomes" id="UP001159363"/>
    </source>
</evidence>
<name>A0ABQ9GNR9_9NEOP</name>